<feature type="binding site" evidence="9">
    <location>
        <position position="239"/>
    </location>
    <ligand>
        <name>Mn(2+)</name>
        <dbReference type="ChEBI" id="CHEBI:29035"/>
    </ligand>
</feature>
<dbReference type="STRING" id="203124.Tery_0416"/>
<dbReference type="GO" id="GO:0051484">
    <property type="term" value="P:isopentenyl diphosphate biosynthetic process, methylerythritol 4-phosphate pathway involved in terpenoid biosynthetic process"/>
    <property type="evidence" value="ECO:0007669"/>
    <property type="project" value="TreeGrafter"/>
</dbReference>
<comment type="function">
    <text evidence="9">Catalyzes the NADPH-dependent rearrangement and reduction of 1-deoxy-D-xylulose-5-phosphate (DXP) to 2-C-methyl-D-erythritol 4-phosphate (MEP).</text>
</comment>
<dbReference type="SUPFAM" id="SSF69055">
    <property type="entry name" value="1-deoxy-D-xylulose-5-phosphate reductoisomerase, C-terminal domain"/>
    <property type="match status" value="1"/>
</dbReference>
<dbReference type="PANTHER" id="PTHR30525">
    <property type="entry name" value="1-DEOXY-D-XYLULOSE 5-PHOSPHATE REDUCTOISOMERASE"/>
    <property type="match status" value="1"/>
</dbReference>
<dbReference type="SUPFAM" id="SSF48452">
    <property type="entry name" value="TPR-like"/>
    <property type="match status" value="1"/>
</dbReference>
<feature type="binding site" evidence="9">
    <location>
        <position position="235"/>
    </location>
    <ligand>
        <name>1-deoxy-D-xylulose 5-phosphate</name>
        <dbReference type="ChEBI" id="CHEBI:57792"/>
    </ligand>
</feature>
<dbReference type="InterPro" id="IPR011990">
    <property type="entry name" value="TPR-like_helical_dom_sf"/>
</dbReference>
<dbReference type="Pfam" id="PF08436">
    <property type="entry name" value="DXP_redisom_C"/>
    <property type="match status" value="1"/>
</dbReference>
<evidence type="ECO:0000256" key="2">
    <source>
        <dbReference type="ARBA" id="ARBA00006825"/>
    </source>
</evidence>
<accession>Q119E5</accession>
<dbReference type="UniPathway" id="UPA00056">
    <property type="reaction ID" value="UER00092"/>
</dbReference>
<gene>
    <name evidence="9" type="primary">dxr</name>
    <name evidence="14" type="ordered locus">Tery_0416</name>
</gene>
<dbReference type="PANTHER" id="PTHR30525:SF0">
    <property type="entry name" value="1-DEOXY-D-XYLULOSE 5-PHOSPHATE REDUCTOISOMERASE, CHLOROPLASTIC"/>
    <property type="match status" value="1"/>
</dbReference>
<comment type="caution">
    <text evidence="9">Lacks conserved residue(s) required for the propagation of feature annotation.</text>
</comment>
<dbReference type="AlphaFoldDB" id="Q119E5"/>
<dbReference type="Pfam" id="PF13432">
    <property type="entry name" value="TPR_16"/>
    <property type="match status" value="1"/>
</dbReference>
<keyword evidence="7 9" id="KW-0414">Isoprene biosynthesis</keyword>
<feature type="repeat" description="TPR" evidence="10">
    <location>
        <begin position="504"/>
        <end position="537"/>
    </location>
</feature>
<comment type="similarity">
    <text evidence="2 9">Belongs to the DXR family.</text>
</comment>
<dbReference type="Gene3D" id="3.40.50.720">
    <property type="entry name" value="NAD(P)-binding Rossmann-like Domain"/>
    <property type="match status" value="1"/>
</dbReference>
<dbReference type="Gene3D" id="1.10.1740.10">
    <property type="match status" value="1"/>
</dbReference>
<evidence type="ECO:0000259" key="11">
    <source>
        <dbReference type="Pfam" id="PF02670"/>
    </source>
</evidence>
<feature type="domain" description="DXP reductoisomerase C-terminal" evidence="13">
    <location>
        <begin position="279"/>
        <end position="397"/>
    </location>
</feature>
<feature type="binding site" evidence="9">
    <location>
        <position position="168"/>
    </location>
    <ligand>
        <name>Mn(2+)</name>
        <dbReference type="ChEBI" id="CHEBI:29035"/>
    </ligand>
</feature>
<feature type="domain" description="1-deoxy-D-xylulose 5-phosphate reductoisomerase C-terminal" evidence="12">
    <location>
        <begin position="164"/>
        <end position="247"/>
    </location>
</feature>
<dbReference type="GO" id="GO:0070402">
    <property type="term" value="F:NADPH binding"/>
    <property type="evidence" value="ECO:0007669"/>
    <property type="project" value="InterPro"/>
</dbReference>
<dbReference type="eggNOG" id="COG0457">
    <property type="taxonomic scope" value="Bacteria"/>
</dbReference>
<feature type="binding site" evidence="9">
    <location>
        <position position="223"/>
    </location>
    <ligand>
        <name>NADPH</name>
        <dbReference type="ChEBI" id="CHEBI:57783"/>
    </ligand>
</feature>
<feature type="binding site" evidence="9">
    <location>
        <position position="29"/>
    </location>
    <ligand>
        <name>NADPH</name>
        <dbReference type="ChEBI" id="CHEBI:57783"/>
    </ligand>
</feature>
<feature type="binding site" evidence="9">
    <location>
        <position position="170"/>
    </location>
    <ligand>
        <name>1-deoxy-D-xylulose 5-phosphate</name>
        <dbReference type="ChEBI" id="CHEBI:57792"/>
    </ligand>
</feature>
<dbReference type="Pfam" id="PF02670">
    <property type="entry name" value="DXP_reductoisom"/>
    <property type="match status" value="1"/>
</dbReference>
<dbReference type="PROSITE" id="PS50293">
    <property type="entry name" value="TPR_REGION"/>
    <property type="match status" value="1"/>
</dbReference>
<feature type="repeat" description="TPR" evidence="10">
    <location>
        <begin position="470"/>
        <end position="503"/>
    </location>
</feature>
<feature type="binding site" evidence="9">
    <location>
        <position position="31"/>
    </location>
    <ligand>
        <name>NADPH</name>
        <dbReference type="ChEBI" id="CHEBI:57783"/>
    </ligand>
</feature>
<evidence type="ECO:0000256" key="9">
    <source>
        <dbReference type="HAMAP-Rule" id="MF_00183"/>
    </source>
</evidence>
<dbReference type="HAMAP" id="MF_00183">
    <property type="entry name" value="DXP_reductoisom"/>
    <property type="match status" value="1"/>
</dbReference>
<dbReference type="InterPro" id="IPR026877">
    <property type="entry name" value="DXPR_C"/>
</dbReference>
<feature type="binding site" evidence="9">
    <location>
        <position position="239"/>
    </location>
    <ligand>
        <name>1-deoxy-D-xylulose 5-phosphate</name>
        <dbReference type="ChEBI" id="CHEBI:57792"/>
    </ligand>
</feature>
<feature type="binding site" evidence="9">
    <location>
        <position position="56"/>
    </location>
    <ligand>
        <name>NADPH</name>
        <dbReference type="ChEBI" id="CHEBI:57783"/>
    </ligand>
</feature>
<dbReference type="KEGG" id="ter:Tery_0416"/>
<dbReference type="GO" id="GO:0030604">
    <property type="term" value="F:1-deoxy-D-xylulose-5-phosphate reductoisomerase activity"/>
    <property type="evidence" value="ECO:0007669"/>
    <property type="project" value="UniProtKB-UniRule"/>
</dbReference>
<dbReference type="GO" id="GO:0016853">
    <property type="term" value="F:isomerase activity"/>
    <property type="evidence" value="ECO:0007669"/>
    <property type="project" value="UniProtKB-KW"/>
</dbReference>
<feature type="binding site" evidence="9">
    <location>
        <position position="142"/>
    </location>
    <ligand>
        <name>NADPH</name>
        <dbReference type="ChEBI" id="CHEBI:57783"/>
    </ligand>
</feature>
<feature type="binding site" evidence="9">
    <location>
        <position position="194"/>
    </location>
    <ligand>
        <name>1-deoxy-D-xylulose 5-phosphate</name>
        <dbReference type="ChEBI" id="CHEBI:57792"/>
    </ligand>
</feature>
<feature type="binding site" evidence="9">
    <location>
        <position position="30"/>
    </location>
    <ligand>
        <name>NADPH</name>
        <dbReference type="ChEBI" id="CHEBI:57783"/>
    </ligand>
</feature>
<evidence type="ECO:0000256" key="5">
    <source>
        <dbReference type="ARBA" id="ARBA00023002"/>
    </source>
</evidence>
<dbReference type="Pfam" id="PF13181">
    <property type="entry name" value="TPR_8"/>
    <property type="match status" value="1"/>
</dbReference>
<reference evidence="14" key="1">
    <citation type="submission" date="2006-06" db="EMBL/GenBank/DDBJ databases">
        <title>Complete sequence of Trichodesmium erythraeum IMS101.</title>
        <authorList>
            <consortium name="US DOE Joint Genome Institute"/>
            <person name="Copeland A."/>
            <person name="Lucas S."/>
            <person name="Lapidus A."/>
            <person name="Barry K."/>
            <person name="Detter J.C."/>
            <person name="Glavina del Rio T."/>
            <person name="Hammon N."/>
            <person name="Israni S."/>
            <person name="Dalin E."/>
            <person name="Tice H."/>
            <person name="Pitluck S."/>
            <person name="Kiss H."/>
            <person name="Munk A.C."/>
            <person name="Brettin T."/>
            <person name="Bruce D."/>
            <person name="Han C."/>
            <person name="Tapia R."/>
            <person name="Gilna P."/>
            <person name="Schmutz J."/>
            <person name="Larimer F."/>
            <person name="Land M."/>
            <person name="Hauser L."/>
            <person name="Kyrpides N."/>
            <person name="Kim E."/>
            <person name="Richardson P."/>
        </authorList>
    </citation>
    <scope>NUCLEOTIDE SEQUENCE [LARGE SCALE GENOMIC DNA]</scope>
    <source>
        <strain evidence="14">IMS101</strain>
    </source>
</reference>
<dbReference type="EMBL" id="CP000393">
    <property type="protein sequence ID" value="ABG49879.1"/>
    <property type="molecule type" value="Genomic_DNA"/>
</dbReference>
<name>Q119E5_TRIEI</name>
<dbReference type="GO" id="GO:0030145">
    <property type="term" value="F:manganese ion binding"/>
    <property type="evidence" value="ECO:0007669"/>
    <property type="project" value="TreeGrafter"/>
</dbReference>
<dbReference type="SMART" id="SM00028">
    <property type="entry name" value="TPR"/>
    <property type="match status" value="3"/>
</dbReference>
<dbReference type="NCBIfam" id="NF009114">
    <property type="entry name" value="PRK12464.1"/>
    <property type="match status" value="1"/>
</dbReference>
<keyword evidence="5 9" id="KW-0560">Oxidoreductase</keyword>
<feature type="binding site" evidence="9">
    <location>
        <position position="170"/>
    </location>
    <ligand>
        <name>Mn(2+)</name>
        <dbReference type="ChEBI" id="CHEBI:29035"/>
    </ligand>
</feature>
<dbReference type="InterPro" id="IPR036291">
    <property type="entry name" value="NAD(P)-bd_dom_sf"/>
</dbReference>
<keyword evidence="4 9" id="KW-0521">NADP</keyword>
<evidence type="ECO:0000256" key="1">
    <source>
        <dbReference type="ARBA" id="ARBA00005094"/>
    </source>
</evidence>
<keyword evidence="14" id="KW-0413">Isomerase</keyword>
<dbReference type="InterPro" id="IPR013644">
    <property type="entry name" value="DXP_reductoisomerase_C"/>
</dbReference>
<dbReference type="NCBIfam" id="TIGR00243">
    <property type="entry name" value="Dxr"/>
    <property type="match status" value="1"/>
</dbReference>
<dbReference type="eggNOG" id="COG0743">
    <property type="taxonomic scope" value="Bacteria"/>
</dbReference>
<evidence type="ECO:0000259" key="13">
    <source>
        <dbReference type="Pfam" id="PF13288"/>
    </source>
</evidence>
<proteinExistence type="inferred from homology"/>
<dbReference type="InterPro" id="IPR036169">
    <property type="entry name" value="DXPR_C_sf"/>
</dbReference>
<evidence type="ECO:0000256" key="4">
    <source>
        <dbReference type="ARBA" id="ARBA00022857"/>
    </source>
</evidence>
<sequence length="559" mass="62234">MTNESYSGIVDNFLKTNNMKPITILGSTGSIGTQTLNIVAHNPNKFRVIGLAAGSNVEILAQQVRQFCPQIVAINDKSKFRELQEAIADLQPQPILVADQDGVIQVARYGESEVVVTGIVGCAGLLPTIAAIEAGKDIALANKETLIAAGPVVNPLIEKYRVKLLPADSEHSAIFQCLQGLPLEGLRRIILTASGGAFRDWPIEKLSKVKVADAIKHPNWSMGKKITVDSATMMNKGLEVIEAHYLFGLNYDNIDIVIHPQSIIHSLIELQDTSVLAQLGWPDMRLPLLYALSWPERIYTDWKQLDLVKAGSLTFKEPDNLKYPCIQLAYTAGRMGGSMPGVLNAANEQAVALFLEEKIAFLDIPKLIEYVCEKHNSNYQENPSLDDILAADKWARKEVLAASSIVNNSLINLSLVNLEENPTEIFTKIENEQIEFNDFYQRGLAKYEQQDYQSALAEFDRAIDIDSSHIDAYIYRGDAKDKLEDYEGAIADYNEAIKIDSSHPKAYYSRENVLRKAGDSREAIADYDQAIKLDPNYTPTKNWSHVHVNSETTEKLRQE</sequence>
<evidence type="ECO:0000256" key="6">
    <source>
        <dbReference type="ARBA" id="ARBA00023211"/>
    </source>
</evidence>
<evidence type="ECO:0000256" key="3">
    <source>
        <dbReference type="ARBA" id="ARBA00022723"/>
    </source>
</evidence>
<dbReference type="Pfam" id="PF13288">
    <property type="entry name" value="DXPR_C"/>
    <property type="match status" value="1"/>
</dbReference>
<dbReference type="Gene3D" id="1.25.40.10">
    <property type="entry name" value="Tetratricopeptide repeat domain"/>
    <property type="match status" value="1"/>
</dbReference>
<evidence type="ECO:0000259" key="12">
    <source>
        <dbReference type="Pfam" id="PF08436"/>
    </source>
</evidence>
<keyword evidence="3 9" id="KW-0479">Metal-binding</keyword>
<dbReference type="SUPFAM" id="SSF55347">
    <property type="entry name" value="Glyceraldehyde-3-phosphate dehydrogenase-like, C-terminal domain"/>
    <property type="match status" value="1"/>
</dbReference>
<keyword evidence="10" id="KW-0802">TPR repeat</keyword>
<comment type="pathway">
    <text evidence="1 9">Isoprenoid biosynthesis; isopentenyl diphosphate biosynthesis via DXP pathway; isopentenyl diphosphate from 1-deoxy-D-xylulose 5-phosphate: step 1/6.</text>
</comment>
<dbReference type="InterPro" id="IPR019734">
    <property type="entry name" value="TPR_rpt"/>
</dbReference>
<organism evidence="14">
    <name type="scientific">Trichodesmium erythraeum (strain IMS101)</name>
    <dbReference type="NCBI Taxonomy" id="203124"/>
    <lineage>
        <taxon>Bacteria</taxon>
        <taxon>Bacillati</taxon>
        <taxon>Cyanobacteriota</taxon>
        <taxon>Cyanophyceae</taxon>
        <taxon>Oscillatoriophycideae</taxon>
        <taxon>Oscillatoriales</taxon>
        <taxon>Microcoleaceae</taxon>
        <taxon>Trichodesmium</taxon>
    </lineage>
</organism>
<dbReference type="InterPro" id="IPR003821">
    <property type="entry name" value="DXP_reductoisomerase"/>
</dbReference>
<feature type="repeat" description="TPR" evidence="10">
    <location>
        <begin position="436"/>
        <end position="469"/>
    </location>
</feature>
<feature type="binding site" evidence="9">
    <location>
        <position position="169"/>
    </location>
    <ligand>
        <name>1-deoxy-D-xylulose 5-phosphate</name>
        <dbReference type="ChEBI" id="CHEBI:57792"/>
    </ligand>
</feature>
<comment type="cofactor">
    <cofactor evidence="9">
        <name>Mg(2+)</name>
        <dbReference type="ChEBI" id="CHEBI:18420"/>
    </cofactor>
    <cofactor evidence="9">
        <name>Mn(2+)</name>
        <dbReference type="ChEBI" id="CHEBI:29035"/>
    </cofactor>
</comment>
<keyword evidence="9" id="KW-0460">Magnesium</keyword>
<feature type="binding site" evidence="9">
    <location>
        <position position="230"/>
    </location>
    <ligand>
        <name>1-deoxy-D-xylulose 5-phosphate</name>
        <dbReference type="ChEBI" id="CHEBI:57792"/>
    </ligand>
</feature>
<keyword evidence="6 9" id="KW-0464">Manganese</keyword>
<evidence type="ECO:0000256" key="8">
    <source>
        <dbReference type="ARBA" id="ARBA00048543"/>
    </source>
</evidence>
<comment type="catalytic activity">
    <reaction evidence="8">
        <text>2-C-methyl-D-erythritol 4-phosphate + NADP(+) = 1-deoxy-D-xylulose 5-phosphate + NADPH + H(+)</text>
        <dbReference type="Rhea" id="RHEA:13717"/>
        <dbReference type="ChEBI" id="CHEBI:15378"/>
        <dbReference type="ChEBI" id="CHEBI:57783"/>
        <dbReference type="ChEBI" id="CHEBI:57792"/>
        <dbReference type="ChEBI" id="CHEBI:58262"/>
        <dbReference type="ChEBI" id="CHEBI:58349"/>
        <dbReference type="EC" id="1.1.1.267"/>
    </reaction>
    <physiologicalReaction direction="right-to-left" evidence="8">
        <dbReference type="Rhea" id="RHEA:13719"/>
    </physiologicalReaction>
</comment>
<evidence type="ECO:0000313" key="14">
    <source>
        <dbReference type="EMBL" id="ABG49879.1"/>
    </source>
</evidence>
<feature type="domain" description="1-deoxy-D-xylulose 5-phosphate reductoisomerase N-terminal" evidence="11">
    <location>
        <begin position="22"/>
        <end position="150"/>
    </location>
</feature>
<feature type="binding site" evidence="9">
    <location>
        <position position="236"/>
    </location>
    <ligand>
        <name>1-deoxy-D-xylulose 5-phosphate</name>
        <dbReference type="ChEBI" id="CHEBI:57792"/>
    </ligand>
</feature>
<dbReference type="HOGENOM" id="CLU_035714_0_1_3"/>
<feature type="binding site" evidence="9">
    <location>
        <position position="28"/>
    </location>
    <ligand>
        <name>NADPH</name>
        <dbReference type="ChEBI" id="CHEBI:57783"/>
    </ligand>
</feature>
<feature type="binding site" evidence="9">
    <location>
        <position position="143"/>
    </location>
    <ligand>
        <name>1-deoxy-D-xylulose 5-phosphate</name>
        <dbReference type="ChEBI" id="CHEBI:57792"/>
    </ligand>
</feature>
<dbReference type="SUPFAM" id="SSF51735">
    <property type="entry name" value="NAD(P)-binding Rossmann-fold domains"/>
    <property type="match status" value="1"/>
</dbReference>
<evidence type="ECO:0000256" key="7">
    <source>
        <dbReference type="ARBA" id="ARBA00023229"/>
    </source>
</evidence>
<dbReference type="PROSITE" id="PS50005">
    <property type="entry name" value="TPR"/>
    <property type="match status" value="3"/>
</dbReference>
<feature type="binding site" evidence="9">
    <location>
        <position position="217"/>
    </location>
    <ligand>
        <name>1-deoxy-D-xylulose 5-phosphate</name>
        <dbReference type="ChEBI" id="CHEBI:57792"/>
    </ligand>
</feature>
<evidence type="ECO:0000256" key="10">
    <source>
        <dbReference type="PROSITE-ProRule" id="PRU00339"/>
    </source>
</evidence>
<protein>
    <recommendedName>
        <fullName evidence="9">1-deoxy-D-xylulose 5-phosphate reductoisomerase</fullName>
        <shortName evidence="9">DXP reductoisomerase</shortName>
        <ecNumber evidence="9">1.1.1.267</ecNumber>
    </recommendedName>
    <alternativeName>
        <fullName evidence="9">1-deoxyxylulose-5-phosphate reductoisomerase</fullName>
    </alternativeName>
    <alternativeName>
        <fullName evidence="9">2-C-methyl-D-erythritol 4-phosphate synthase</fullName>
    </alternativeName>
</protein>
<dbReference type="EC" id="1.1.1.267" evidence="9"/>
<dbReference type="FunFam" id="3.40.50.720:FF:000183">
    <property type="entry name" value="1-deoxy-D-xylulose 5-phosphate reductoisomerase, chloroplastic"/>
    <property type="match status" value="1"/>
</dbReference>
<dbReference type="InterPro" id="IPR013512">
    <property type="entry name" value="DXP_reductoisomerase_N"/>
</dbReference>
<feature type="binding site" evidence="9">
    <location>
        <position position="144"/>
    </location>
    <ligand>
        <name>NADPH</name>
        <dbReference type="ChEBI" id="CHEBI:57783"/>
    </ligand>
</feature>
<feature type="binding site" evidence="9">
    <location>
        <position position="54"/>
    </location>
    <ligand>
        <name>NADPH</name>
        <dbReference type="ChEBI" id="CHEBI:57783"/>
    </ligand>
</feature>